<name>A0A242A4R7_9ENTE</name>
<feature type="transmembrane region" description="Helical" evidence="2">
    <location>
        <begin position="6"/>
        <end position="24"/>
    </location>
</feature>
<sequence>MNSLCGLCYFLNGGLLYYGMCLVKGGNMNVKNKLRCLSYALLLCFGVIFCATPVSAEEQSAVETNGIVSFYGEVDYEGDPKPEPPAPEVTTPKDAQQQKQPDGGQSTKPGGKLPQLNQVSTLLWLVGIIFILFVTRKILKNKKNNVQLQLSN</sequence>
<dbReference type="Proteomes" id="UP000195043">
    <property type="component" value="Unassembled WGS sequence"/>
</dbReference>
<evidence type="ECO:0000313" key="4">
    <source>
        <dbReference type="Proteomes" id="UP000195043"/>
    </source>
</evidence>
<dbReference type="EMBL" id="NGKU01000001">
    <property type="protein sequence ID" value="OTN75890.1"/>
    <property type="molecule type" value="Genomic_DNA"/>
</dbReference>
<evidence type="ECO:0000313" key="3">
    <source>
        <dbReference type="EMBL" id="OTN75890.1"/>
    </source>
</evidence>
<evidence type="ECO:0000256" key="2">
    <source>
        <dbReference type="SAM" id="Phobius"/>
    </source>
</evidence>
<feature type="region of interest" description="Disordered" evidence="1">
    <location>
        <begin position="73"/>
        <end position="113"/>
    </location>
</feature>
<proteinExistence type="predicted"/>
<evidence type="ECO:0000256" key="1">
    <source>
        <dbReference type="SAM" id="MobiDB-lite"/>
    </source>
</evidence>
<keyword evidence="2" id="KW-0812">Transmembrane</keyword>
<gene>
    <name evidence="3" type="ORF">A5886_000966</name>
</gene>
<organism evidence="3 4">
    <name type="scientific">Candidatus Enterococcus testudinis</name>
    <dbReference type="NCBI Taxonomy" id="1834191"/>
    <lineage>
        <taxon>Bacteria</taxon>
        <taxon>Bacillati</taxon>
        <taxon>Bacillota</taxon>
        <taxon>Bacilli</taxon>
        <taxon>Lactobacillales</taxon>
        <taxon>Enterococcaceae</taxon>
        <taxon>Enterococcus</taxon>
    </lineage>
</organism>
<accession>A0A242A4R7</accession>
<evidence type="ECO:0008006" key="5">
    <source>
        <dbReference type="Google" id="ProtNLM"/>
    </source>
</evidence>
<feature type="compositionally biased region" description="Polar residues" evidence="1">
    <location>
        <begin position="93"/>
        <end position="108"/>
    </location>
</feature>
<dbReference type="STRING" id="1834191.A5886_000966"/>
<keyword evidence="2" id="KW-1133">Transmembrane helix</keyword>
<protein>
    <recommendedName>
        <fullName evidence="5">Gram-positive cocci surface proteins LPxTG domain-containing protein</fullName>
    </recommendedName>
</protein>
<comment type="caution">
    <text evidence="3">The sequence shown here is derived from an EMBL/GenBank/DDBJ whole genome shotgun (WGS) entry which is preliminary data.</text>
</comment>
<keyword evidence="4" id="KW-1185">Reference proteome</keyword>
<feature type="transmembrane region" description="Helical" evidence="2">
    <location>
        <begin position="121"/>
        <end position="139"/>
    </location>
</feature>
<feature type="transmembrane region" description="Helical" evidence="2">
    <location>
        <begin position="36"/>
        <end position="56"/>
    </location>
</feature>
<dbReference type="AlphaFoldDB" id="A0A242A4R7"/>
<reference evidence="3 4" key="1">
    <citation type="submission" date="2017-05" db="EMBL/GenBank/DDBJ databases">
        <title>The Genome Sequence of Enterococcus sp. 8G7_MSG3316.</title>
        <authorList>
            <consortium name="The Broad Institute Genomics Platform"/>
            <consortium name="The Broad Institute Genomic Center for Infectious Diseases"/>
            <person name="Earl A."/>
            <person name="Manson A."/>
            <person name="Schwartman J."/>
            <person name="Gilmore M."/>
            <person name="Abouelleil A."/>
            <person name="Cao P."/>
            <person name="Chapman S."/>
            <person name="Cusick C."/>
            <person name="Shea T."/>
            <person name="Young S."/>
            <person name="Neafsey D."/>
            <person name="Nusbaum C."/>
            <person name="Birren B."/>
        </authorList>
    </citation>
    <scope>NUCLEOTIDE SEQUENCE [LARGE SCALE GENOMIC DNA]</scope>
    <source>
        <strain evidence="3 4">8G7_MSG3316</strain>
    </source>
</reference>
<keyword evidence="2" id="KW-0472">Membrane</keyword>